<dbReference type="EMBL" id="SSNZ01000001">
    <property type="protein sequence ID" value="THF52987.1"/>
    <property type="molecule type" value="Genomic_DNA"/>
</dbReference>
<evidence type="ECO:0000259" key="1">
    <source>
        <dbReference type="Pfam" id="PF14280"/>
    </source>
</evidence>
<dbReference type="Pfam" id="PF14280">
    <property type="entry name" value="DUF4365"/>
    <property type="match status" value="1"/>
</dbReference>
<gene>
    <name evidence="2" type="ORF">E6C50_01915</name>
</gene>
<organism evidence="2 3">
    <name type="scientific">Flavobacterium supellecticarium</name>
    <dbReference type="NCBI Taxonomy" id="2565924"/>
    <lineage>
        <taxon>Bacteria</taxon>
        <taxon>Pseudomonadati</taxon>
        <taxon>Bacteroidota</taxon>
        <taxon>Flavobacteriia</taxon>
        <taxon>Flavobacteriales</taxon>
        <taxon>Flavobacteriaceae</taxon>
        <taxon>Flavobacterium</taxon>
    </lineage>
</organism>
<feature type="domain" description="DUF4365" evidence="1">
    <location>
        <begin position="14"/>
        <end position="115"/>
    </location>
</feature>
<name>A0A4S4A3I0_9FLAO</name>
<accession>A0A4S4A3I0</accession>
<evidence type="ECO:0000313" key="3">
    <source>
        <dbReference type="Proteomes" id="UP000307507"/>
    </source>
</evidence>
<proteinExistence type="predicted"/>
<comment type="caution">
    <text evidence="2">The sequence shown here is derived from an EMBL/GenBank/DDBJ whole genome shotgun (WGS) entry which is preliminary data.</text>
</comment>
<evidence type="ECO:0000313" key="2">
    <source>
        <dbReference type="EMBL" id="THF52987.1"/>
    </source>
</evidence>
<dbReference type="InterPro" id="IPR025375">
    <property type="entry name" value="DUF4365"/>
</dbReference>
<protein>
    <submittedName>
        <fullName evidence="2">DUF4365 domain-containing protein</fullName>
    </submittedName>
</protein>
<keyword evidence="3" id="KW-1185">Reference proteome</keyword>
<dbReference type="AlphaFoldDB" id="A0A4S4A3I0"/>
<dbReference type="OrthoDB" id="779764at2"/>
<dbReference type="RefSeq" id="WP_136401512.1">
    <property type="nucleotide sequence ID" value="NZ_SSNZ01000001.1"/>
</dbReference>
<dbReference type="Proteomes" id="UP000307507">
    <property type="component" value="Unassembled WGS sequence"/>
</dbReference>
<reference evidence="2 3" key="1">
    <citation type="submission" date="2019-04" db="EMBL/GenBank/DDBJ databases">
        <title>Flavobacterium sp. nov. isolated from construction timber.</title>
        <authorList>
            <person name="Lin S.-Y."/>
            <person name="Chang C.-T."/>
            <person name="Young C.-C."/>
        </authorList>
    </citation>
    <scope>NUCLEOTIDE SEQUENCE [LARGE SCALE GENOMIC DNA]</scope>
    <source>
        <strain evidence="2 3">CC-CTC003</strain>
    </source>
</reference>
<sequence>MKLPKRVPQHISETASFKLFSSKIPDNWIIRDITERDYGIDCYLELVNEDNELTGELALIQLKSRQSIPWTADDYYTLTGVDIATSNYWYKFAVPVFIFLADIDNKELYFISVDYHIKRNFSVFVEQRTFNYKFKKTNRFEGKDGVFSFKFIFYYEYYRQQFENELLFFLSNLQHFHDFQNEHYNQDFHLGIEDEDLIYFEAMHRNFKFLCTYLNIDNPIPKLSELKRRSREKFKEGYHYDLYEHDLTEWVGEFQKLTSEITKKLKQFLQGELHYWLIVNPTVFNYVSNIRED</sequence>